<feature type="signal peptide" evidence="2">
    <location>
        <begin position="1"/>
        <end position="23"/>
    </location>
</feature>
<name>A0A941DP98_9BURK</name>
<dbReference type="AlphaFoldDB" id="A0A941DP98"/>
<evidence type="ECO:0000256" key="1">
    <source>
        <dbReference type="SAM" id="MobiDB-lite"/>
    </source>
</evidence>
<feature type="compositionally biased region" description="Polar residues" evidence="1">
    <location>
        <begin position="40"/>
        <end position="59"/>
    </location>
</feature>
<dbReference type="Proteomes" id="UP000680067">
    <property type="component" value="Unassembled WGS sequence"/>
</dbReference>
<reference evidence="3" key="1">
    <citation type="submission" date="2021-04" db="EMBL/GenBank/DDBJ databases">
        <title>novel species isolated from subtropical streams in China.</title>
        <authorList>
            <person name="Lu H."/>
        </authorList>
    </citation>
    <scope>NUCLEOTIDE SEQUENCE</scope>
    <source>
        <strain evidence="3">LFS511W</strain>
    </source>
</reference>
<protein>
    <submittedName>
        <fullName evidence="3">Uncharacterized protein</fullName>
    </submittedName>
</protein>
<evidence type="ECO:0000313" key="4">
    <source>
        <dbReference type="Proteomes" id="UP000680067"/>
    </source>
</evidence>
<accession>A0A941DP98</accession>
<dbReference type="RefSeq" id="WP_212686962.1">
    <property type="nucleotide sequence ID" value="NZ_JAGSPN010000003.1"/>
</dbReference>
<gene>
    <name evidence="3" type="ORF">KDM89_05615</name>
</gene>
<evidence type="ECO:0000256" key="2">
    <source>
        <dbReference type="SAM" id="SignalP"/>
    </source>
</evidence>
<organism evidence="3 4">
    <name type="scientific">Undibacterium luofuense</name>
    <dbReference type="NCBI Taxonomy" id="2828733"/>
    <lineage>
        <taxon>Bacteria</taxon>
        <taxon>Pseudomonadati</taxon>
        <taxon>Pseudomonadota</taxon>
        <taxon>Betaproteobacteria</taxon>
        <taxon>Burkholderiales</taxon>
        <taxon>Oxalobacteraceae</taxon>
        <taxon>Undibacterium</taxon>
    </lineage>
</organism>
<feature type="compositionally biased region" description="Polar residues" evidence="1">
    <location>
        <begin position="80"/>
        <end position="90"/>
    </location>
</feature>
<proteinExistence type="predicted"/>
<sequence>MMRKWMIAGLLAALALIALRLLANDDSSEAGKTASAPRSPMQTSEGRTAGTESQQQTASWPPPFPELKRVPLLDYGPQQAAAQSLATTRNGDPRSPPLHRDTVSANQPSAAELADPQAYQRYEASQHQQLLASFASAAQQEVPRLQADIERGRQMGIAPDAIAKMEDKARRLAALEQELRQQHPEWQTRPR</sequence>
<feature type="region of interest" description="Disordered" evidence="1">
    <location>
        <begin position="27"/>
        <end position="111"/>
    </location>
</feature>
<comment type="caution">
    <text evidence="3">The sequence shown here is derived from an EMBL/GenBank/DDBJ whole genome shotgun (WGS) entry which is preliminary data.</text>
</comment>
<feature type="chain" id="PRO_5037416969" evidence="2">
    <location>
        <begin position="24"/>
        <end position="191"/>
    </location>
</feature>
<keyword evidence="4" id="KW-1185">Reference proteome</keyword>
<keyword evidence="2" id="KW-0732">Signal</keyword>
<evidence type="ECO:0000313" key="3">
    <source>
        <dbReference type="EMBL" id="MBR7781606.1"/>
    </source>
</evidence>
<dbReference type="EMBL" id="JAGSPN010000003">
    <property type="protein sequence ID" value="MBR7781606.1"/>
    <property type="molecule type" value="Genomic_DNA"/>
</dbReference>